<comment type="caution">
    <text evidence="2">The sequence shown here is derived from an EMBL/GenBank/DDBJ whole genome shotgun (WGS) entry which is preliminary data.</text>
</comment>
<accession>A0A8J2J8B5</accession>
<feature type="compositionally biased region" description="Low complexity" evidence="1">
    <location>
        <begin position="409"/>
        <end position="431"/>
    </location>
</feature>
<evidence type="ECO:0000313" key="3">
    <source>
        <dbReference type="Proteomes" id="UP000693738"/>
    </source>
</evidence>
<dbReference type="EMBL" id="CAJSTJ010000184">
    <property type="protein sequence ID" value="CAG7565639.1"/>
    <property type="molecule type" value="Genomic_DNA"/>
</dbReference>
<name>A0A8J2J8B5_FUSEQ</name>
<feature type="region of interest" description="Disordered" evidence="1">
    <location>
        <begin position="404"/>
        <end position="431"/>
    </location>
</feature>
<reference evidence="2" key="1">
    <citation type="submission" date="2021-05" db="EMBL/GenBank/DDBJ databases">
        <authorList>
            <person name="Khan N."/>
        </authorList>
    </citation>
    <scope>NUCLEOTIDE SEQUENCE</scope>
</reference>
<organism evidence="2 3">
    <name type="scientific">Fusarium equiseti</name>
    <name type="common">Fusarium scirpi</name>
    <dbReference type="NCBI Taxonomy" id="61235"/>
    <lineage>
        <taxon>Eukaryota</taxon>
        <taxon>Fungi</taxon>
        <taxon>Dikarya</taxon>
        <taxon>Ascomycota</taxon>
        <taxon>Pezizomycotina</taxon>
        <taxon>Sordariomycetes</taxon>
        <taxon>Hypocreomycetidae</taxon>
        <taxon>Hypocreales</taxon>
        <taxon>Nectriaceae</taxon>
        <taxon>Fusarium</taxon>
        <taxon>Fusarium incarnatum-equiseti species complex</taxon>
    </lineage>
</organism>
<dbReference type="AlphaFoldDB" id="A0A8J2J8B5"/>
<sequence>MEQQNEKGKHKLSPQTDPAVTKKSRPTCFVETPGGSLREAKHSTDHHHNQQPSSSAMAPPDSKLKEAPLLEGDDDIETAQSFLSIRTTDYDLSEQHLSTLSVREKLRKGIAMSLANDAAADTVPGMMINMDVQHHVDPKLTSYQFHARGTEMVNHELTARVTDAYESIETRGKMAQHRNNGIPEARMAGARLQAVTRTANYNPFKPFTFVSTPHPNNTMIVERSEAEQREDLTSWLESACRRFGYETLEIDRLSFRHDFNHNELTLIEHGNNFWVAPNGSYSSPVYVDTGHEGSITLYEANIACGHPPTVQKWTWFKITKSLAASRGRSRGFGDVTFAIPTANIEKVKEEFSTNGIPTFATTPQAMEKKFWGWVQRLMGSNACLVEATSKEGTSGWVRFDPELQNEGDLLPSPAPGRRAAARGASGLRNEI</sequence>
<gene>
    <name evidence="2" type="ORF">FEQUK3_LOCUS11344</name>
</gene>
<protein>
    <submittedName>
        <fullName evidence="2">Uncharacterized protein</fullName>
    </submittedName>
</protein>
<feature type="compositionally biased region" description="Basic and acidic residues" evidence="1">
    <location>
        <begin position="38"/>
        <end position="48"/>
    </location>
</feature>
<proteinExistence type="predicted"/>
<feature type="region of interest" description="Disordered" evidence="1">
    <location>
        <begin position="1"/>
        <end position="73"/>
    </location>
</feature>
<dbReference type="Proteomes" id="UP000693738">
    <property type="component" value="Unassembled WGS sequence"/>
</dbReference>
<evidence type="ECO:0000313" key="2">
    <source>
        <dbReference type="EMBL" id="CAG7565639.1"/>
    </source>
</evidence>
<evidence type="ECO:0000256" key="1">
    <source>
        <dbReference type="SAM" id="MobiDB-lite"/>
    </source>
</evidence>